<evidence type="ECO:0000313" key="2">
    <source>
        <dbReference type="EMBL" id="SNR61723.1"/>
    </source>
</evidence>
<evidence type="ECO:0000313" key="3">
    <source>
        <dbReference type="Proteomes" id="UP000198409"/>
    </source>
</evidence>
<accession>A0A238XTE4</accession>
<dbReference type="PANTHER" id="PTHR42928">
    <property type="entry name" value="TRICARBOXYLATE-BINDING PROTEIN"/>
    <property type="match status" value="1"/>
</dbReference>
<name>A0A238XTE4_9RHOB</name>
<dbReference type="EMBL" id="FZNM01000012">
    <property type="protein sequence ID" value="SNR61723.1"/>
    <property type="molecule type" value="Genomic_DNA"/>
</dbReference>
<dbReference type="AlphaFoldDB" id="A0A238XTE4"/>
<proteinExistence type="inferred from homology"/>
<dbReference type="Proteomes" id="UP000198409">
    <property type="component" value="Unassembled WGS sequence"/>
</dbReference>
<comment type="similarity">
    <text evidence="1">Belongs to the UPF0065 (bug) family.</text>
</comment>
<dbReference type="PANTHER" id="PTHR42928:SF3">
    <property type="entry name" value="UPF0065 PROTEIN YFLP"/>
    <property type="match status" value="1"/>
</dbReference>
<gene>
    <name evidence="2" type="ORF">SAMN06265378_11221</name>
</gene>
<sequence length="90" mass="9976">MRPPSANRALDVELLNWRAVFDPPDMSDGDKARMIDVLTRLNASEAWQTELASRSWTPLFLAGDEFAVYLNEDTARIRTVLEGLGLVAAG</sequence>
<evidence type="ECO:0000256" key="1">
    <source>
        <dbReference type="ARBA" id="ARBA00006987"/>
    </source>
</evidence>
<dbReference type="Gene3D" id="3.40.190.150">
    <property type="entry name" value="Bordetella uptake gene, domain 1"/>
    <property type="match status" value="1"/>
</dbReference>
<dbReference type="RefSeq" id="WP_242626670.1">
    <property type="nucleotide sequence ID" value="NZ_FZNM01000012.1"/>
</dbReference>
<dbReference type="InterPro" id="IPR005064">
    <property type="entry name" value="BUG"/>
</dbReference>
<reference evidence="3" key="1">
    <citation type="submission" date="2017-06" db="EMBL/GenBank/DDBJ databases">
        <authorList>
            <person name="Varghese N."/>
            <person name="Submissions S."/>
        </authorList>
    </citation>
    <scope>NUCLEOTIDE SEQUENCE [LARGE SCALE GENOMIC DNA]</scope>
    <source>
        <strain evidence="3">DSM 26170</strain>
    </source>
</reference>
<organism evidence="2 3">
    <name type="scientific">Paracoccus sediminis</name>
    <dbReference type="NCBI Taxonomy" id="1214787"/>
    <lineage>
        <taxon>Bacteria</taxon>
        <taxon>Pseudomonadati</taxon>
        <taxon>Pseudomonadota</taxon>
        <taxon>Alphaproteobacteria</taxon>
        <taxon>Rhodobacterales</taxon>
        <taxon>Paracoccaceae</taxon>
        <taxon>Paracoccus</taxon>
    </lineage>
</organism>
<protein>
    <submittedName>
        <fullName evidence="2">Uncharacterized protein</fullName>
    </submittedName>
</protein>
<dbReference type="InterPro" id="IPR042100">
    <property type="entry name" value="Bug_dom1"/>
</dbReference>